<feature type="region of interest" description="Disordered" evidence="5">
    <location>
        <begin position="228"/>
        <end position="275"/>
    </location>
</feature>
<keyword evidence="3 4" id="KW-0175">Coiled coil</keyword>
<feature type="coiled-coil region" evidence="4">
    <location>
        <begin position="666"/>
        <end position="761"/>
    </location>
</feature>
<feature type="compositionally biased region" description="Gly residues" evidence="5">
    <location>
        <begin position="258"/>
        <end position="269"/>
    </location>
</feature>
<keyword evidence="8" id="KW-1185">Reference proteome</keyword>
<dbReference type="FunFam" id="1.10.8.270:FF:000003">
    <property type="entry name" value="Ecotropic viral integration site 5"/>
    <property type="match status" value="1"/>
</dbReference>
<feature type="region of interest" description="Disordered" evidence="5">
    <location>
        <begin position="1"/>
        <end position="42"/>
    </location>
</feature>
<gene>
    <name evidence="7" type="ORF">O3P69_009767</name>
</gene>
<name>A0AAW0SMH1_SCYPA</name>
<accession>A0AAW0SMH1</accession>
<evidence type="ECO:0000313" key="8">
    <source>
        <dbReference type="Proteomes" id="UP001487740"/>
    </source>
</evidence>
<dbReference type="Proteomes" id="UP001487740">
    <property type="component" value="Unassembled WGS sequence"/>
</dbReference>
<evidence type="ECO:0000259" key="6">
    <source>
        <dbReference type="PROSITE" id="PS50086"/>
    </source>
</evidence>
<proteinExistence type="predicted"/>
<dbReference type="InterPro" id="IPR000195">
    <property type="entry name" value="Rab-GAP-TBC_dom"/>
</dbReference>
<feature type="coiled-coil region" evidence="4">
    <location>
        <begin position="554"/>
        <end position="602"/>
    </location>
</feature>
<dbReference type="PANTHER" id="PTHR47219:SF22">
    <property type="entry name" value="RAB-GAP TBC DOMAIN-CONTAINING PROTEIN"/>
    <property type="match status" value="1"/>
</dbReference>
<evidence type="ECO:0000313" key="7">
    <source>
        <dbReference type="EMBL" id="KAK8376343.1"/>
    </source>
</evidence>
<keyword evidence="2" id="KW-0597">Phosphoprotein</keyword>
<comment type="caution">
    <text evidence="7">The sequence shown here is derived from an EMBL/GenBank/DDBJ whole genome shotgun (WGS) entry which is preliminary data.</text>
</comment>
<feature type="compositionally biased region" description="Polar residues" evidence="5">
    <location>
        <begin position="1033"/>
        <end position="1046"/>
    </location>
</feature>
<sequence>MTHACLGSGRAAARHPTPCDTRRDLRRRRRRQRQRRVSGVRCRRPRRHLTRALFMNGLRLVLPPARRDTPRRAPPRSRDCQGGARCEGESEDSAGAASDSGISSASSLASSRKSSASSFCSSRKSSASSISLSRKSSSSSIGSSRKSSASSFCSSRRSSYSSVGGPPSPDDLAAAMSASEVALQHNNNALNNNNEAAATLANKPDPSADDLKLLAALEEANRLIETDSKSLNSLGSGQGAGHSRKSSDTSQISVASGGSSGSSGAGSTGGSQLQDPEEDLWGLWGRLVNDWETWNKRKSTQLKELVRKGIPHHFRGITWQLLCSAHNSPEKANYAEYLRTTSACEKVIRRDMARTYPEHEFFKEKDGLGQESLFNVMKAYSLHDREVGYCQGSAFIVGLLLMQMPEEEAFAVLVKLMQDYRMREMFKPSMAELGLCMYQLECLIQEHLPDLHAHFTSQSFHTSMYASSWFLTLFSTTLQQPLACRVMDCFLVDGVEVIFRIALACLTLGKEELFSMDMEGMLKYFQRDLPAKFEADPECYFSLAYSLRYNPKKMKKLEKEYTAMKTKEQEELVELKRMRTENRLLRQRIDCLEAESSALADRLIRGQVSRAEEAEHNFAIKRELAALRQHDGETMEQLLTARDKIRKLTGMIEENCSSRESSLAELMVKEEELVQKEELVKCLQEELVQVRLKTAEAEATIRDLRARIQELEEEQKKMREATPDHSVAHLQEELIAVRLREAEANLALKDLRHRVQELTQLWTKHVQDQHGEKSEAAKQDVTSTPSKKLGLFWDRSSEAAKLEEELMTTKLHETAAVAELKEARLKVMELETAVQVSTNQMKRQEEENKRLQEALDAAEANIRTMQSQLGDHKRKYTDLESQMKEEKMLARIREAEKSQSLAELTQKISSLEFKNQELVTEGEVSRVGGSESDQVPRLQDKVAELQAEIARLSAINRRLTRTVSLQRLDAISGPESDADDADDYRLYLDDGELKEGGAAAVAAAAALAAAEERERKVSSSSELSITPKERKISTSSERSITPPNRESITRKTSHTLAEAFLEQLPEVKTSSEEAPVAALQNGSAPHLEMEAC</sequence>
<evidence type="ECO:0000256" key="2">
    <source>
        <dbReference type="ARBA" id="ARBA00022553"/>
    </source>
</evidence>
<dbReference type="Gene3D" id="1.10.8.270">
    <property type="entry name" value="putative rabgap domain of human tbc1 domain family member 14 like domains"/>
    <property type="match status" value="1"/>
</dbReference>
<dbReference type="Pfam" id="PF00566">
    <property type="entry name" value="RabGAP-TBC"/>
    <property type="match status" value="1"/>
</dbReference>
<dbReference type="PANTHER" id="PTHR47219">
    <property type="entry name" value="RAB GTPASE-ACTIVATING PROTEIN 1-LIKE"/>
    <property type="match status" value="1"/>
</dbReference>
<evidence type="ECO:0000256" key="4">
    <source>
        <dbReference type="SAM" id="Coils"/>
    </source>
</evidence>
<feature type="domain" description="Rab-GAP TBC" evidence="6">
    <location>
        <begin position="309"/>
        <end position="494"/>
    </location>
</feature>
<dbReference type="AlphaFoldDB" id="A0AAW0SMH1"/>
<feature type="compositionally biased region" description="Basic and acidic residues" evidence="5">
    <location>
        <begin position="65"/>
        <end position="79"/>
    </location>
</feature>
<dbReference type="GO" id="GO:0005096">
    <property type="term" value="F:GTPase activator activity"/>
    <property type="evidence" value="ECO:0007669"/>
    <property type="project" value="UniProtKB-KW"/>
</dbReference>
<evidence type="ECO:0000256" key="3">
    <source>
        <dbReference type="ARBA" id="ARBA00023054"/>
    </source>
</evidence>
<feature type="coiled-coil region" evidence="4">
    <location>
        <begin position="820"/>
        <end position="962"/>
    </location>
</feature>
<dbReference type="InterPro" id="IPR035969">
    <property type="entry name" value="Rab-GAP_TBC_sf"/>
</dbReference>
<dbReference type="SMART" id="SM00164">
    <property type="entry name" value="TBC"/>
    <property type="match status" value="1"/>
</dbReference>
<dbReference type="Gene3D" id="1.10.10.750">
    <property type="entry name" value="Ypt/Rab-GAP domain of gyp1p, domain 1"/>
    <property type="match status" value="1"/>
</dbReference>
<dbReference type="FunFam" id="1.10.472.80:FF:000002">
    <property type="entry name" value="Ecotropic viral integration site 5"/>
    <property type="match status" value="1"/>
</dbReference>
<dbReference type="InterPro" id="IPR050302">
    <property type="entry name" value="Rab_GAP_TBC_domain"/>
</dbReference>
<dbReference type="GO" id="GO:0031267">
    <property type="term" value="F:small GTPase binding"/>
    <property type="evidence" value="ECO:0007669"/>
    <property type="project" value="TreeGrafter"/>
</dbReference>
<dbReference type="SUPFAM" id="SSF47923">
    <property type="entry name" value="Ypt/Rab-GAP domain of gyp1p"/>
    <property type="match status" value="2"/>
</dbReference>
<evidence type="ECO:0000256" key="5">
    <source>
        <dbReference type="SAM" id="MobiDB-lite"/>
    </source>
</evidence>
<feature type="region of interest" description="Disordered" evidence="5">
    <location>
        <begin position="1013"/>
        <end position="1092"/>
    </location>
</feature>
<feature type="compositionally biased region" description="Low complexity" evidence="5">
    <location>
        <begin position="131"/>
        <end position="162"/>
    </location>
</feature>
<feature type="compositionally biased region" description="Basic residues" evidence="5">
    <location>
        <begin position="24"/>
        <end position="42"/>
    </location>
</feature>
<protein>
    <recommendedName>
        <fullName evidence="6">Rab-GAP TBC domain-containing protein</fullName>
    </recommendedName>
</protein>
<keyword evidence="1" id="KW-0343">GTPase activation</keyword>
<feature type="region of interest" description="Disordered" evidence="5">
    <location>
        <begin position="131"/>
        <end position="173"/>
    </location>
</feature>
<feature type="region of interest" description="Disordered" evidence="5">
    <location>
        <begin position="64"/>
        <end position="106"/>
    </location>
</feature>
<feature type="compositionally biased region" description="Low complexity" evidence="5">
    <location>
        <begin position="93"/>
        <end position="106"/>
    </location>
</feature>
<dbReference type="FunFam" id="1.10.10.750:FF:000003">
    <property type="entry name" value="GTPase activating protein (Evi5)"/>
    <property type="match status" value="1"/>
</dbReference>
<reference evidence="7 8" key="1">
    <citation type="submission" date="2023-03" db="EMBL/GenBank/DDBJ databases">
        <title>High-quality genome of Scylla paramamosain provides insights in environmental adaptation.</title>
        <authorList>
            <person name="Zhang L."/>
        </authorList>
    </citation>
    <scope>NUCLEOTIDE SEQUENCE [LARGE SCALE GENOMIC DNA]</scope>
    <source>
        <strain evidence="7">LZ_2023a</strain>
        <tissue evidence="7">Muscle</tissue>
    </source>
</reference>
<dbReference type="Gene3D" id="1.10.472.80">
    <property type="entry name" value="Ypt/Rab-GAP domain of gyp1p, domain 3"/>
    <property type="match status" value="1"/>
</dbReference>
<dbReference type="EMBL" id="JARAKH010000048">
    <property type="protein sequence ID" value="KAK8376343.1"/>
    <property type="molecule type" value="Genomic_DNA"/>
</dbReference>
<evidence type="ECO:0000256" key="1">
    <source>
        <dbReference type="ARBA" id="ARBA00022468"/>
    </source>
</evidence>
<dbReference type="PROSITE" id="PS50086">
    <property type="entry name" value="TBC_RABGAP"/>
    <property type="match status" value="1"/>
</dbReference>
<organism evidence="7 8">
    <name type="scientific">Scylla paramamosain</name>
    <name type="common">Mud crab</name>
    <dbReference type="NCBI Taxonomy" id="85552"/>
    <lineage>
        <taxon>Eukaryota</taxon>
        <taxon>Metazoa</taxon>
        <taxon>Ecdysozoa</taxon>
        <taxon>Arthropoda</taxon>
        <taxon>Crustacea</taxon>
        <taxon>Multicrustacea</taxon>
        <taxon>Malacostraca</taxon>
        <taxon>Eumalacostraca</taxon>
        <taxon>Eucarida</taxon>
        <taxon>Decapoda</taxon>
        <taxon>Pleocyemata</taxon>
        <taxon>Brachyura</taxon>
        <taxon>Eubrachyura</taxon>
        <taxon>Portunoidea</taxon>
        <taxon>Portunidae</taxon>
        <taxon>Portuninae</taxon>
        <taxon>Scylla</taxon>
    </lineage>
</organism>